<accession>A0A7R9AC89</accession>
<dbReference type="OrthoDB" id="8250201at2759"/>
<proteinExistence type="predicted"/>
<name>A0A7R9AC89_9CRUS</name>
<sequence>FYRYVSLDKLKRKTRQGEPDPPTKHVVQPKGKNKGRSLAAVPETRFHVCKECGEELCNGGCREFHYEAFERIIVEDKEKEEKNEGLNLTSLLDGGLGLGGGGGGKRSGGRRAGEARNRSSHLPFVRKRKKKKKKGRSKERSKEKEEEEQASKTGSRSGGG</sequence>
<feature type="compositionally biased region" description="Gly residues" evidence="1">
    <location>
        <begin position="94"/>
        <end position="106"/>
    </location>
</feature>
<protein>
    <submittedName>
        <fullName evidence="2">Uncharacterized protein</fullName>
    </submittedName>
</protein>
<feature type="compositionally biased region" description="Polar residues" evidence="1">
    <location>
        <begin position="151"/>
        <end position="160"/>
    </location>
</feature>
<feature type="region of interest" description="Disordered" evidence="1">
    <location>
        <begin position="12"/>
        <end position="38"/>
    </location>
</feature>
<feature type="compositionally biased region" description="Basic residues" evidence="1">
    <location>
        <begin position="124"/>
        <end position="137"/>
    </location>
</feature>
<keyword evidence="3" id="KW-1185">Reference proteome</keyword>
<evidence type="ECO:0000313" key="3">
    <source>
        <dbReference type="Proteomes" id="UP000677054"/>
    </source>
</evidence>
<feature type="non-terminal residue" evidence="2">
    <location>
        <position position="160"/>
    </location>
</feature>
<feature type="region of interest" description="Disordered" evidence="1">
    <location>
        <begin position="79"/>
        <end position="160"/>
    </location>
</feature>
<reference evidence="2" key="1">
    <citation type="submission" date="2020-11" db="EMBL/GenBank/DDBJ databases">
        <authorList>
            <person name="Tran Van P."/>
        </authorList>
    </citation>
    <scope>NUCLEOTIDE SEQUENCE</scope>
</reference>
<gene>
    <name evidence="2" type="ORF">DSTB1V02_LOCUS11265</name>
</gene>
<dbReference type="EMBL" id="LR903111">
    <property type="protein sequence ID" value="CAD7251499.1"/>
    <property type="molecule type" value="Genomic_DNA"/>
</dbReference>
<dbReference type="EMBL" id="CAJPEV010003594">
    <property type="protein sequence ID" value="CAG0900101.1"/>
    <property type="molecule type" value="Genomic_DNA"/>
</dbReference>
<organism evidence="2">
    <name type="scientific">Darwinula stevensoni</name>
    <dbReference type="NCBI Taxonomy" id="69355"/>
    <lineage>
        <taxon>Eukaryota</taxon>
        <taxon>Metazoa</taxon>
        <taxon>Ecdysozoa</taxon>
        <taxon>Arthropoda</taxon>
        <taxon>Crustacea</taxon>
        <taxon>Oligostraca</taxon>
        <taxon>Ostracoda</taxon>
        <taxon>Podocopa</taxon>
        <taxon>Podocopida</taxon>
        <taxon>Darwinulocopina</taxon>
        <taxon>Darwinuloidea</taxon>
        <taxon>Darwinulidae</taxon>
        <taxon>Darwinula</taxon>
    </lineage>
</organism>
<dbReference type="Proteomes" id="UP000677054">
    <property type="component" value="Unassembled WGS sequence"/>
</dbReference>
<dbReference type="AlphaFoldDB" id="A0A7R9AC89"/>
<evidence type="ECO:0000313" key="2">
    <source>
        <dbReference type="EMBL" id="CAD7251499.1"/>
    </source>
</evidence>
<evidence type="ECO:0000256" key="1">
    <source>
        <dbReference type="SAM" id="MobiDB-lite"/>
    </source>
</evidence>